<accession>A0A348FXQ8</accession>
<dbReference type="Gene3D" id="3.40.50.150">
    <property type="entry name" value="Vaccinia Virus protein VP39"/>
    <property type="match status" value="1"/>
</dbReference>
<evidence type="ECO:0000313" key="2">
    <source>
        <dbReference type="EMBL" id="BBF92091.1"/>
    </source>
</evidence>
<dbReference type="InterPro" id="IPR029063">
    <property type="entry name" value="SAM-dependent_MTases_sf"/>
</dbReference>
<reference evidence="2 3" key="1">
    <citation type="submission" date="2018-08" db="EMBL/GenBank/DDBJ databases">
        <title>Complete genome sequencing of Blastochloris tepida GI.</title>
        <authorList>
            <person name="Tsukatani Y."/>
            <person name="Mori H."/>
        </authorList>
    </citation>
    <scope>NUCLEOTIDE SEQUENCE [LARGE SCALE GENOMIC DNA]</scope>
    <source>
        <strain evidence="2 3">GI</strain>
    </source>
</reference>
<evidence type="ECO:0000259" key="1">
    <source>
        <dbReference type="Pfam" id="PF08241"/>
    </source>
</evidence>
<gene>
    <name evidence="2" type="ORF">BLTE_07760</name>
</gene>
<dbReference type="RefSeq" id="WP_126397793.1">
    <property type="nucleotide sequence ID" value="NZ_AP018907.1"/>
</dbReference>
<dbReference type="Pfam" id="PF08241">
    <property type="entry name" value="Methyltransf_11"/>
    <property type="match status" value="1"/>
</dbReference>
<dbReference type="AlphaFoldDB" id="A0A348FXQ8"/>
<keyword evidence="3" id="KW-1185">Reference proteome</keyword>
<dbReference type="InterPro" id="IPR013216">
    <property type="entry name" value="Methyltransf_11"/>
</dbReference>
<dbReference type="SUPFAM" id="SSF53335">
    <property type="entry name" value="S-adenosyl-L-methionine-dependent methyltransferases"/>
    <property type="match status" value="1"/>
</dbReference>
<dbReference type="OrthoDB" id="9787738at2"/>
<name>A0A348FXQ8_9HYPH</name>
<organism evidence="2 3">
    <name type="scientific">Blastochloris tepida</name>
    <dbReference type="NCBI Taxonomy" id="2233851"/>
    <lineage>
        <taxon>Bacteria</taxon>
        <taxon>Pseudomonadati</taxon>
        <taxon>Pseudomonadota</taxon>
        <taxon>Alphaproteobacteria</taxon>
        <taxon>Hyphomicrobiales</taxon>
        <taxon>Blastochloridaceae</taxon>
        <taxon>Blastochloris</taxon>
    </lineage>
</organism>
<sequence>MSAAEATVAGRRDGSAGDTDYGAIGSGYAAFRQPEPQIAALIAAALGPAESVLNVGAGAGSYEPHDRAVVAVEPSAAMRTQRPAALPAAIAACAERLPFADRSFAAAMATFTVHQWHDLEAGLSEMRRVTRGPAVVLTCDPDLVTRFWLADYAPAVLETEARRYPSLRRIAAALGGITEVRPVPIPLLCHDGFNEAYYGRPERFLEAAARQACSAWSFIDEDETARSIERLRRALAEGTWDRRHGHLRTQPRFDGSLRLVVSRPRAG</sequence>
<feature type="domain" description="Methyltransferase type 11" evidence="1">
    <location>
        <begin position="53"/>
        <end position="131"/>
    </location>
</feature>
<proteinExistence type="predicted"/>
<evidence type="ECO:0000313" key="3">
    <source>
        <dbReference type="Proteomes" id="UP000266934"/>
    </source>
</evidence>
<dbReference type="Proteomes" id="UP000266934">
    <property type="component" value="Chromosome"/>
</dbReference>
<dbReference type="KEGG" id="blag:BLTE_07760"/>
<dbReference type="EMBL" id="AP018907">
    <property type="protein sequence ID" value="BBF92091.1"/>
    <property type="molecule type" value="Genomic_DNA"/>
</dbReference>
<dbReference type="GO" id="GO:0008757">
    <property type="term" value="F:S-adenosylmethionine-dependent methyltransferase activity"/>
    <property type="evidence" value="ECO:0007669"/>
    <property type="project" value="InterPro"/>
</dbReference>
<protein>
    <recommendedName>
        <fullName evidence="1">Methyltransferase type 11 domain-containing protein</fullName>
    </recommendedName>
</protein>